<sequence length="140" mass="15977">MHTHQTPSTETDYTTREATDQRLDEVLTDLCLLGITWKLSSREQVRVKNIIADNMAVIAQGLHGKGKLGFPSTIYKLCKDARVPMREFKRTSRIPQEKPITAKRMETMRLPRNVPQQHQDEDDEDEPMAQAGGGNEEDQD</sequence>
<feature type="region of interest" description="Disordered" evidence="1">
    <location>
        <begin position="88"/>
        <end position="140"/>
    </location>
</feature>
<evidence type="ECO:0000313" key="3">
    <source>
        <dbReference type="Proteomes" id="UP001341840"/>
    </source>
</evidence>
<proteinExistence type="predicted"/>
<comment type="caution">
    <text evidence="2">The sequence shown here is derived from an EMBL/GenBank/DDBJ whole genome shotgun (WGS) entry which is preliminary data.</text>
</comment>
<dbReference type="EMBL" id="JASCZI010272856">
    <property type="protein sequence ID" value="MED6223673.1"/>
    <property type="molecule type" value="Genomic_DNA"/>
</dbReference>
<evidence type="ECO:0000256" key="1">
    <source>
        <dbReference type="SAM" id="MobiDB-lite"/>
    </source>
</evidence>
<evidence type="ECO:0000313" key="2">
    <source>
        <dbReference type="EMBL" id="MED6223673.1"/>
    </source>
</evidence>
<name>A0ABU6ZNU6_9FABA</name>
<protein>
    <submittedName>
        <fullName evidence="2">Uncharacterized protein</fullName>
    </submittedName>
</protein>
<gene>
    <name evidence="2" type="ORF">PIB30_076305</name>
</gene>
<reference evidence="2 3" key="1">
    <citation type="journal article" date="2023" name="Plants (Basel)">
        <title>Bridging the Gap: Combining Genomics and Transcriptomics Approaches to Understand Stylosanthes scabra, an Orphan Legume from the Brazilian Caatinga.</title>
        <authorList>
            <person name="Ferreira-Neto J.R.C."/>
            <person name="da Silva M.D."/>
            <person name="Binneck E."/>
            <person name="de Melo N.F."/>
            <person name="da Silva R.H."/>
            <person name="de Melo A.L.T.M."/>
            <person name="Pandolfi V."/>
            <person name="Bustamante F.O."/>
            <person name="Brasileiro-Vidal A.C."/>
            <person name="Benko-Iseppon A.M."/>
        </authorList>
    </citation>
    <scope>NUCLEOTIDE SEQUENCE [LARGE SCALE GENOMIC DNA]</scope>
    <source>
        <tissue evidence="2">Leaves</tissue>
    </source>
</reference>
<keyword evidence="3" id="KW-1185">Reference proteome</keyword>
<organism evidence="2 3">
    <name type="scientific">Stylosanthes scabra</name>
    <dbReference type="NCBI Taxonomy" id="79078"/>
    <lineage>
        <taxon>Eukaryota</taxon>
        <taxon>Viridiplantae</taxon>
        <taxon>Streptophyta</taxon>
        <taxon>Embryophyta</taxon>
        <taxon>Tracheophyta</taxon>
        <taxon>Spermatophyta</taxon>
        <taxon>Magnoliopsida</taxon>
        <taxon>eudicotyledons</taxon>
        <taxon>Gunneridae</taxon>
        <taxon>Pentapetalae</taxon>
        <taxon>rosids</taxon>
        <taxon>fabids</taxon>
        <taxon>Fabales</taxon>
        <taxon>Fabaceae</taxon>
        <taxon>Papilionoideae</taxon>
        <taxon>50 kb inversion clade</taxon>
        <taxon>dalbergioids sensu lato</taxon>
        <taxon>Dalbergieae</taxon>
        <taxon>Pterocarpus clade</taxon>
        <taxon>Stylosanthes</taxon>
    </lineage>
</organism>
<accession>A0ABU6ZNU6</accession>
<dbReference type="Proteomes" id="UP001341840">
    <property type="component" value="Unassembled WGS sequence"/>
</dbReference>